<name>F8LEJ2_9BACT</name>
<organism evidence="1">
    <name type="scientific">Waddlia chondrophila 2032/99</name>
    <dbReference type="NCBI Taxonomy" id="765953"/>
    <lineage>
        <taxon>Bacteria</taxon>
        <taxon>Pseudomonadati</taxon>
        <taxon>Chlamydiota</taxon>
        <taxon>Chlamydiia</taxon>
        <taxon>Parachlamydiales</taxon>
        <taxon>Waddliaceae</taxon>
        <taxon>Waddlia</taxon>
    </lineage>
</organism>
<proteinExistence type="predicted"/>
<reference evidence="1" key="1">
    <citation type="submission" date="2011-05" db="EMBL/GenBank/DDBJ databases">
        <title>Unity in variety -- the pan-genome of the Chlamydiae.</title>
        <authorList>
            <person name="Collingro A."/>
            <person name="Tischler P."/>
            <person name="Weinmaier T."/>
            <person name="Penz T."/>
            <person name="Heinz E."/>
            <person name="Brunham R.C."/>
            <person name="Read T.D."/>
            <person name="Bavoil P.M."/>
            <person name="Sachse K."/>
            <person name="Kahane S."/>
            <person name="Friedman M.G."/>
            <person name="Rattei T."/>
            <person name="Myers G.S.A."/>
            <person name="Horn M."/>
        </authorList>
    </citation>
    <scope>NUCLEOTIDE SEQUENCE</scope>
    <source>
        <strain evidence="1">2032/99</strain>
    </source>
</reference>
<evidence type="ECO:0000313" key="1">
    <source>
        <dbReference type="EMBL" id="CCB91910.1"/>
    </source>
</evidence>
<dbReference type="EMBL" id="FR872659">
    <property type="protein sequence ID" value="CCB91910.1"/>
    <property type="molecule type" value="Genomic_DNA"/>
</dbReference>
<gene>
    <name evidence="1" type="ORF">WCH_DD19240</name>
</gene>
<dbReference type="AlphaFoldDB" id="F8LEJ2"/>
<accession>F8LEJ2</accession>
<sequence length="19" mass="2253">MLFNDKGDPEEIAFNERKV</sequence>
<protein>
    <submittedName>
        <fullName evidence="1">Uncharacterized protein</fullName>
    </submittedName>
</protein>